<dbReference type="PIRSF" id="PIRSF002741">
    <property type="entry name" value="MppA"/>
    <property type="match status" value="1"/>
</dbReference>
<evidence type="ECO:0000259" key="6">
    <source>
        <dbReference type="Pfam" id="PF00496"/>
    </source>
</evidence>
<dbReference type="Proteomes" id="UP000537592">
    <property type="component" value="Unassembled WGS sequence"/>
</dbReference>
<keyword evidence="8" id="KW-1185">Reference proteome</keyword>
<keyword evidence="4 5" id="KW-0732">Signal</keyword>
<evidence type="ECO:0000313" key="8">
    <source>
        <dbReference type="Proteomes" id="UP000537592"/>
    </source>
</evidence>
<comment type="similarity">
    <text evidence="2">Belongs to the bacterial solute-binding protein 5 family.</text>
</comment>
<dbReference type="EMBL" id="JACICC010000005">
    <property type="protein sequence ID" value="MBB3810226.1"/>
    <property type="molecule type" value="Genomic_DNA"/>
</dbReference>
<comment type="caution">
    <text evidence="7">The sequence shown here is derived from an EMBL/GenBank/DDBJ whole genome shotgun (WGS) entry which is preliminary data.</text>
</comment>
<evidence type="ECO:0000256" key="4">
    <source>
        <dbReference type="ARBA" id="ARBA00022729"/>
    </source>
</evidence>
<gene>
    <name evidence="7" type="ORF">FHS81_002322</name>
</gene>
<dbReference type="GO" id="GO:1904680">
    <property type="term" value="F:peptide transmembrane transporter activity"/>
    <property type="evidence" value="ECO:0007669"/>
    <property type="project" value="TreeGrafter"/>
</dbReference>
<feature type="chain" id="PRO_5030752282" evidence="5">
    <location>
        <begin position="29"/>
        <end position="539"/>
    </location>
</feature>
<dbReference type="InterPro" id="IPR000914">
    <property type="entry name" value="SBP_5_dom"/>
</dbReference>
<organism evidence="7 8">
    <name type="scientific">Pseudochelatococcus contaminans</name>
    <dbReference type="NCBI Taxonomy" id="1538103"/>
    <lineage>
        <taxon>Bacteria</taxon>
        <taxon>Pseudomonadati</taxon>
        <taxon>Pseudomonadota</taxon>
        <taxon>Alphaproteobacteria</taxon>
        <taxon>Hyphomicrobiales</taxon>
        <taxon>Chelatococcaceae</taxon>
        <taxon>Pseudochelatococcus</taxon>
    </lineage>
</organism>
<dbReference type="RefSeq" id="WP_183753080.1">
    <property type="nucleotide sequence ID" value="NZ_JACICC010000005.1"/>
</dbReference>
<dbReference type="InterPro" id="IPR039424">
    <property type="entry name" value="SBP_5"/>
</dbReference>
<dbReference type="GO" id="GO:0030288">
    <property type="term" value="C:outer membrane-bounded periplasmic space"/>
    <property type="evidence" value="ECO:0007669"/>
    <property type="project" value="UniProtKB-ARBA"/>
</dbReference>
<evidence type="ECO:0000256" key="1">
    <source>
        <dbReference type="ARBA" id="ARBA00004418"/>
    </source>
</evidence>
<dbReference type="PANTHER" id="PTHR30290:SF9">
    <property type="entry name" value="OLIGOPEPTIDE-BINDING PROTEIN APPA"/>
    <property type="match status" value="1"/>
</dbReference>
<name>A0A7W5Z679_9HYPH</name>
<comment type="subcellular location">
    <subcellularLocation>
        <location evidence="1">Periplasm</location>
    </subcellularLocation>
</comment>
<dbReference type="SUPFAM" id="SSF53850">
    <property type="entry name" value="Periplasmic binding protein-like II"/>
    <property type="match status" value="1"/>
</dbReference>
<feature type="domain" description="Solute-binding protein family 5" evidence="6">
    <location>
        <begin position="79"/>
        <end position="438"/>
    </location>
</feature>
<accession>A0A7W5Z679</accession>
<dbReference type="GO" id="GO:0043190">
    <property type="term" value="C:ATP-binding cassette (ABC) transporter complex"/>
    <property type="evidence" value="ECO:0007669"/>
    <property type="project" value="InterPro"/>
</dbReference>
<dbReference type="InterPro" id="IPR030678">
    <property type="entry name" value="Peptide/Ni-bd"/>
</dbReference>
<sequence>MAKKKFIVSALAGILVLGGIGVAAPRHAAAEPVSGGEITYGTQTDPVNWNPHQNNQANAFLYLRNIFDTLLEKTENGDFVPSLAESYSVSDDGTVYTFRLRDGVTFHDGEKLDAAAVKLNLDKANETPYSIYAFPNYDSATVVDDRTVEVRLKKPDASFLDSIAYIGWGIISPKSLTEHLNDLPSGGQNLAGTGPFRISSYQKGAQVVLESFDDYNWAPETKAHQGKAYLDKVTYRFLAEPSSRVGALPAQVDVIEGISALDVSKFKDRDGFVYLSNDANGDTFKLSLNAFLSPLDDVRVRQALRDGFDLDALVKSLYRGEIRRAWSHTSPVSPFYDKSLEGAWGNNVENANKLLDEAGWTERDSEGFRVKDGKRLSVRVLYPTQLDREQRSTLLQGISQQLKQNIGLEFIVDLTPSSTYLKEVASGAVHIYPSTWLHSDVRKSLNGLSNGGALATDNKADPSIQPLKDLAAEALATSDNAQRIKIFHELQRKAVIDDVTYIPLLVQAYQIAASNKVNGLGFINQIGSPEGVYDVWVAK</sequence>
<dbReference type="GO" id="GO:0015833">
    <property type="term" value="P:peptide transport"/>
    <property type="evidence" value="ECO:0007669"/>
    <property type="project" value="TreeGrafter"/>
</dbReference>
<feature type="signal peptide" evidence="5">
    <location>
        <begin position="1"/>
        <end position="28"/>
    </location>
</feature>
<dbReference type="Gene3D" id="3.10.105.10">
    <property type="entry name" value="Dipeptide-binding Protein, Domain 3"/>
    <property type="match status" value="1"/>
</dbReference>
<evidence type="ECO:0000313" key="7">
    <source>
        <dbReference type="EMBL" id="MBB3810226.1"/>
    </source>
</evidence>
<protein>
    <submittedName>
        <fullName evidence="7">Peptide/nickel transport system substrate-binding protein</fullName>
    </submittedName>
</protein>
<proteinExistence type="inferred from homology"/>
<reference evidence="7 8" key="1">
    <citation type="submission" date="2020-08" db="EMBL/GenBank/DDBJ databases">
        <title>Genomic Encyclopedia of Type Strains, Phase IV (KMG-IV): sequencing the most valuable type-strain genomes for metagenomic binning, comparative biology and taxonomic classification.</title>
        <authorList>
            <person name="Goeker M."/>
        </authorList>
    </citation>
    <scope>NUCLEOTIDE SEQUENCE [LARGE SCALE GENOMIC DNA]</scope>
    <source>
        <strain evidence="7 8">DSM 28760</strain>
    </source>
</reference>
<dbReference type="PANTHER" id="PTHR30290">
    <property type="entry name" value="PERIPLASMIC BINDING COMPONENT OF ABC TRANSPORTER"/>
    <property type="match status" value="1"/>
</dbReference>
<dbReference type="Gene3D" id="3.40.190.10">
    <property type="entry name" value="Periplasmic binding protein-like II"/>
    <property type="match status" value="1"/>
</dbReference>
<dbReference type="AlphaFoldDB" id="A0A7W5Z679"/>
<evidence type="ECO:0000256" key="5">
    <source>
        <dbReference type="SAM" id="SignalP"/>
    </source>
</evidence>
<dbReference type="Pfam" id="PF00496">
    <property type="entry name" value="SBP_bac_5"/>
    <property type="match status" value="1"/>
</dbReference>
<evidence type="ECO:0000256" key="3">
    <source>
        <dbReference type="ARBA" id="ARBA00022448"/>
    </source>
</evidence>
<keyword evidence="3" id="KW-0813">Transport</keyword>
<evidence type="ECO:0000256" key="2">
    <source>
        <dbReference type="ARBA" id="ARBA00005695"/>
    </source>
</evidence>
<dbReference type="CDD" id="cd08492">
    <property type="entry name" value="PBP2_NikA_DppA_OppA_like_15"/>
    <property type="match status" value="1"/>
</dbReference>